<dbReference type="GeneID" id="7839841"/>
<feature type="transmembrane region" description="Helical" evidence="5">
    <location>
        <begin position="80"/>
        <end position="104"/>
    </location>
</feature>
<dbReference type="EMBL" id="GG662285">
    <property type="protein sequence ID" value="EAS06515.1"/>
    <property type="molecule type" value="Genomic_DNA"/>
</dbReference>
<feature type="transmembrane region" description="Helical" evidence="5">
    <location>
        <begin position="12"/>
        <end position="32"/>
    </location>
</feature>
<evidence type="ECO:0000256" key="5">
    <source>
        <dbReference type="SAM" id="Phobius"/>
    </source>
</evidence>
<evidence type="ECO:0000256" key="3">
    <source>
        <dbReference type="ARBA" id="ARBA00022989"/>
    </source>
</evidence>
<keyword evidence="4 5" id="KW-0472">Membrane</keyword>
<dbReference type="Proteomes" id="UP000009168">
    <property type="component" value="Unassembled WGS sequence"/>
</dbReference>
<comment type="subcellular location">
    <subcellularLocation>
        <location evidence="1">Membrane</location>
        <topology evidence="1">Multi-pass membrane protein</topology>
    </subcellularLocation>
</comment>
<evidence type="ECO:0000256" key="2">
    <source>
        <dbReference type="ARBA" id="ARBA00022692"/>
    </source>
</evidence>
<proteinExistence type="predicted"/>
<feature type="transmembrane region" description="Helical" evidence="5">
    <location>
        <begin position="44"/>
        <end position="68"/>
    </location>
</feature>
<evidence type="ECO:0000256" key="4">
    <source>
        <dbReference type="ARBA" id="ARBA00023136"/>
    </source>
</evidence>
<reference evidence="7" key="1">
    <citation type="journal article" date="2006" name="PLoS Biol.">
        <title>Macronuclear genome sequence of the ciliate Tetrahymena thermophila, a model eukaryote.</title>
        <authorList>
            <person name="Eisen J.A."/>
            <person name="Coyne R.S."/>
            <person name="Wu M."/>
            <person name="Wu D."/>
            <person name="Thiagarajan M."/>
            <person name="Wortman J.R."/>
            <person name="Badger J.H."/>
            <person name="Ren Q."/>
            <person name="Amedeo P."/>
            <person name="Jones K.M."/>
            <person name="Tallon L.J."/>
            <person name="Delcher A.L."/>
            <person name="Salzberg S.L."/>
            <person name="Silva J.C."/>
            <person name="Haas B.J."/>
            <person name="Majoros W.H."/>
            <person name="Farzad M."/>
            <person name="Carlton J.M."/>
            <person name="Smith R.K. Jr."/>
            <person name="Garg J."/>
            <person name="Pearlman R.E."/>
            <person name="Karrer K.M."/>
            <person name="Sun L."/>
            <person name="Manning G."/>
            <person name="Elde N.C."/>
            <person name="Turkewitz A.P."/>
            <person name="Asai D.J."/>
            <person name="Wilkes D.E."/>
            <person name="Wang Y."/>
            <person name="Cai H."/>
            <person name="Collins K."/>
            <person name="Stewart B.A."/>
            <person name="Lee S.R."/>
            <person name="Wilamowska K."/>
            <person name="Weinberg Z."/>
            <person name="Ruzzo W.L."/>
            <person name="Wloga D."/>
            <person name="Gaertig J."/>
            <person name="Frankel J."/>
            <person name="Tsao C.-C."/>
            <person name="Gorovsky M.A."/>
            <person name="Keeling P.J."/>
            <person name="Waller R.F."/>
            <person name="Patron N.J."/>
            <person name="Cherry J.M."/>
            <person name="Stover N.A."/>
            <person name="Krieger C.J."/>
            <person name="del Toro C."/>
            <person name="Ryder H.F."/>
            <person name="Williamson S.C."/>
            <person name="Barbeau R.A."/>
            <person name="Hamilton E.P."/>
            <person name="Orias E."/>
        </authorList>
    </citation>
    <scope>NUCLEOTIDE SEQUENCE [LARGE SCALE GENOMIC DNA]</scope>
    <source>
        <strain evidence="7">SB210</strain>
    </source>
</reference>
<dbReference type="InterPro" id="IPR018499">
    <property type="entry name" value="Tetraspanin/Peripherin"/>
</dbReference>
<dbReference type="GO" id="GO:0016020">
    <property type="term" value="C:membrane"/>
    <property type="evidence" value="ECO:0007669"/>
    <property type="project" value="UniProtKB-SubCell"/>
</dbReference>
<accession>Q24FE3</accession>
<dbReference type="KEGG" id="tet:TTHERM_00865200"/>
<gene>
    <name evidence="6" type="ORF">TTHERM_00865200</name>
</gene>
<organism evidence="6 7">
    <name type="scientific">Tetrahymena thermophila (strain SB210)</name>
    <dbReference type="NCBI Taxonomy" id="312017"/>
    <lineage>
        <taxon>Eukaryota</taxon>
        <taxon>Sar</taxon>
        <taxon>Alveolata</taxon>
        <taxon>Ciliophora</taxon>
        <taxon>Intramacronucleata</taxon>
        <taxon>Oligohymenophorea</taxon>
        <taxon>Hymenostomatida</taxon>
        <taxon>Tetrahymenina</taxon>
        <taxon>Tetrahymenidae</taxon>
        <taxon>Tetrahymena</taxon>
    </lineage>
</organism>
<sequence>MNLKLLKKSVIITNSLLLLVGLFFIIYPAILYQQYAYTTYTNNLFSGILIFGIVLGVFLILWTLFGVLAAQKNNTMIQAAYNVGIIMLFLLSIAILAISCIVQYEVPSYKNDEKCTQQSILIQLQQLNHKSSLTLCQNDCLCNFKGTQEEADKLGINNFNHKDSSPVRVQDCQIFEDFQFENQSENSEVLKFLEELFGCSGFCSQNSYYLFSDLNDGIPNGDCKVHVINFVEDNIIAIVISSSFITVLLLVSLIFNILFYLELLKSRYSSK</sequence>
<keyword evidence="7" id="KW-1185">Reference proteome</keyword>
<keyword evidence="3 5" id="KW-1133">Transmembrane helix</keyword>
<protein>
    <submittedName>
        <fullName evidence="6">Tetraspanin family protein</fullName>
    </submittedName>
</protein>
<dbReference type="HOGENOM" id="CLU_053789_1_0_1"/>
<dbReference type="Pfam" id="PF00335">
    <property type="entry name" value="Tetraspanin"/>
    <property type="match status" value="1"/>
</dbReference>
<dbReference type="RefSeq" id="XP_001026760.1">
    <property type="nucleotide sequence ID" value="XM_001026760.1"/>
</dbReference>
<name>Q24FE3_TETTS</name>
<evidence type="ECO:0000256" key="1">
    <source>
        <dbReference type="ARBA" id="ARBA00004141"/>
    </source>
</evidence>
<feature type="transmembrane region" description="Helical" evidence="5">
    <location>
        <begin position="235"/>
        <end position="261"/>
    </location>
</feature>
<evidence type="ECO:0000313" key="7">
    <source>
        <dbReference type="Proteomes" id="UP000009168"/>
    </source>
</evidence>
<dbReference type="AlphaFoldDB" id="Q24FE3"/>
<evidence type="ECO:0000313" key="6">
    <source>
        <dbReference type="EMBL" id="EAS06515.1"/>
    </source>
</evidence>
<dbReference type="InParanoid" id="Q24FE3"/>
<keyword evidence="2 5" id="KW-0812">Transmembrane</keyword>
<dbReference type="OrthoDB" id="320734at2759"/>